<sequence>MLNIKWKLVGIVVTVVLLVHFLLLPPLLGTSPTTTGDDTQDENRNAKAPLNEDGAGLRHPLPVTVTVTKGNGPAVTVTERIVETVAPREEDAGIEEKVSAAFVILTRNRDLKDLRETLIQLEDRINRKYHYPYVFLNNEPFSDEFKDKISKVITGEAEFGLIPNEHWSYPEWINQTKAAEVRKDMTERRIIYGGSESYRHMCRYESGFFFRHPLMDKYK</sequence>
<evidence type="ECO:0000313" key="1">
    <source>
        <dbReference type="EMBL" id="KAJ1932738.1"/>
    </source>
</evidence>
<organism evidence="1 2">
    <name type="scientific">Linderina macrospora</name>
    <dbReference type="NCBI Taxonomy" id="4868"/>
    <lineage>
        <taxon>Eukaryota</taxon>
        <taxon>Fungi</taxon>
        <taxon>Fungi incertae sedis</taxon>
        <taxon>Zoopagomycota</taxon>
        <taxon>Kickxellomycotina</taxon>
        <taxon>Kickxellomycetes</taxon>
        <taxon>Kickxellales</taxon>
        <taxon>Kickxellaceae</taxon>
        <taxon>Linderina</taxon>
    </lineage>
</organism>
<comment type="caution">
    <text evidence="1">The sequence shown here is derived from an EMBL/GenBank/DDBJ whole genome shotgun (WGS) entry which is preliminary data.</text>
</comment>
<feature type="non-terminal residue" evidence="1">
    <location>
        <position position="219"/>
    </location>
</feature>
<keyword evidence="2" id="KW-1185">Reference proteome</keyword>
<dbReference type="EMBL" id="JANBPW010005382">
    <property type="protein sequence ID" value="KAJ1932738.1"/>
    <property type="molecule type" value="Genomic_DNA"/>
</dbReference>
<proteinExistence type="predicted"/>
<gene>
    <name evidence="1" type="primary">KRE2</name>
    <name evidence="1" type="ORF">FBU59_006268</name>
</gene>
<protein>
    <submittedName>
        <fullName evidence="1">Alpha 1,2-mannosyltransferase 2.4.1</fullName>
    </submittedName>
</protein>
<dbReference type="Proteomes" id="UP001150603">
    <property type="component" value="Unassembled WGS sequence"/>
</dbReference>
<name>A0ACC1J084_9FUNG</name>
<reference evidence="1" key="1">
    <citation type="submission" date="2022-07" db="EMBL/GenBank/DDBJ databases">
        <title>Phylogenomic reconstructions and comparative analyses of Kickxellomycotina fungi.</title>
        <authorList>
            <person name="Reynolds N.K."/>
            <person name="Stajich J.E."/>
            <person name="Barry K."/>
            <person name="Grigoriev I.V."/>
            <person name="Crous P."/>
            <person name="Smith M.E."/>
        </authorList>
    </citation>
    <scope>NUCLEOTIDE SEQUENCE</scope>
    <source>
        <strain evidence="1">NRRL 5244</strain>
    </source>
</reference>
<accession>A0ACC1J084</accession>
<evidence type="ECO:0000313" key="2">
    <source>
        <dbReference type="Proteomes" id="UP001150603"/>
    </source>
</evidence>